<accession>A0A6C0BQ99</accession>
<sequence>MNFLCNLTTSPDFASKCNKYNKANASKNKKNIQQKLLHRRKILDERSVYIIKKMNTKKTDTKEILHLSKELSYMCEHILEIQETIRNIDDNIPLMYIDSGKDALEL</sequence>
<protein>
    <submittedName>
        <fullName evidence="1">Uncharacterized protein</fullName>
    </submittedName>
</protein>
<proteinExistence type="predicted"/>
<organism evidence="1">
    <name type="scientific">viral metagenome</name>
    <dbReference type="NCBI Taxonomy" id="1070528"/>
    <lineage>
        <taxon>unclassified sequences</taxon>
        <taxon>metagenomes</taxon>
        <taxon>organismal metagenomes</taxon>
    </lineage>
</organism>
<dbReference type="EMBL" id="MN739220">
    <property type="protein sequence ID" value="QHS94366.1"/>
    <property type="molecule type" value="Genomic_DNA"/>
</dbReference>
<evidence type="ECO:0000313" key="1">
    <source>
        <dbReference type="EMBL" id="QHS94366.1"/>
    </source>
</evidence>
<name>A0A6C0BQ99_9ZZZZ</name>
<dbReference type="AlphaFoldDB" id="A0A6C0BQ99"/>
<reference evidence="1" key="1">
    <citation type="journal article" date="2020" name="Nature">
        <title>Giant virus diversity and host interactions through global metagenomics.</title>
        <authorList>
            <person name="Schulz F."/>
            <person name="Roux S."/>
            <person name="Paez-Espino D."/>
            <person name="Jungbluth S."/>
            <person name="Walsh D.A."/>
            <person name="Denef V.J."/>
            <person name="McMahon K.D."/>
            <person name="Konstantinidis K.T."/>
            <person name="Eloe-Fadrosh E.A."/>
            <person name="Kyrpides N.C."/>
            <person name="Woyke T."/>
        </authorList>
    </citation>
    <scope>NUCLEOTIDE SEQUENCE</scope>
    <source>
        <strain evidence="1">GVMAG-M-3300018416-26</strain>
    </source>
</reference>